<dbReference type="AlphaFoldDB" id="A0A1L6F971"/>
<evidence type="ECO:0000313" key="2">
    <source>
        <dbReference type="Proteomes" id="UP000185739"/>
    </source>
</evidence>
<keyword evidence="2" id="KW-1185">Reference proteome</keyword>
<dbReference type="EMBL" id="CP018839">
    <property type="protein sequence ID" value="APR03459.1"/>
    <property type="molecule type" value="Genomic_DNA"/>
</dbReference>
<name>A0A1L6F971_9RHOO</name>
<protein>
    <submittedName>
        <fullName evidence="1">Uncharacterized protein</fullName>
    </submittedName>
</protein>
<accession>A0A1L6F971</accession>
<proteinExistence type="predicted"/>
<dbReference type="KEGG" id="tcl:Tchl_0594"/>
<reference evidence="1 2" key="1">
    <citation type="submission" date="2016-12" db="EMBL/GenBank/DDBJ databases">
        <title>Complete genome sequence of Thauera chlorobenzoica, a Betaproteobacterium degrading haloaromatics anaerobically to CO2 and halides.</title>
        <authorList>
            <person name="Goris T."/>
            <person name="Mergelsberg M."/>
            <person name="Boll M."/>
        </authorList>
    </citation>
    <scope>NUCLEOTIDE SEQUENCE [LARGE SCALE GENOMIC DNA]</scope>
    <source>
        <strain evidence="1 2">3CB1</strain>
    </source>
</reference>
<sequence>MSLQKIIFVRTKGGSHVARHTHQQRAGDHLHRCVREALDLRPQDKVNFTVLRGSTLHPEFRPFSESAFSTGAGFKAMIAKVLWWHVCNIRLQT</sequence>
<organism evidence="1 2">
    <name type="scientific">Thauera chlorobenzoica</name>
    <dbReference type="NCBI Taxonomy" id="96773"/>
    <lineage>
        <taxon>Bacteria</taxon>
        <taxon>Pseudomonadati</taxon>
        <taxon>Pseudomonadota</taxon>
        <taxon>Betaproteobacteria</taxon>
        <taxon>Rhodocyclales</taxon>
        <taxon>Zoogloeaceae</taxon>
        <taxon>Thauera</taxon>
    </lineage>
</organism>
<dbReference type="Proteomes" id="UP000185739">
    <property type="component" value="Chromosome"/>
</dbReference>
<dbReference type="STRING" id="96773.Tchl_0594"/>
<gene>
    <name evidence="1" type="ORF">Tchl_0594</name>
</gene>
<evidence type="ECO:0000313" key="1">
    <source>
        <dbReference type="EMBL" id="APR03459.1"/>
    </source>
</evidence>